<protein>
    <submittedName>
        <fullName evidence="1">Uncharacterized protein</fullName>
    </submittedName>
</protein>
<sequence length="89" mass="9756">MRHPGPFGFLLEGWEDRSVWGWDEGTGSWWAQLWRNDLPDDPVADAPHVGIGPLYGQHVSAVSGLVPLIAVATGETPDHIDQLLAEGMR</sequence>
<comment type="caution">
    <text evidence="1">The sequence shown here is derived from an EMBL/GenBank/DDBJ whole genome shotgun (WGS) entry which is preliminary data.</text>
</comment>
<dbReference type="Proteomes" id="UP001139648">
    <property type="component" value="Unassembled WGS sequence"/>
</dbReference>
<gene>
    <name evidence="1" type="ORF">HD597_012868</name>
</gene>
<name>A0A9X2GY32_9ACTN</name>
<dbReference type="EMBL" id="JAMZEB010000004">
    <property type="protein sequence ID" value="MCP2365764.1"/>
    <property type="molecule type" value="Genomic_DNA"/>
</dbReference>
<evidence type="ECO:0000313" key="2">
    <source>
        <dbReference type="Proteomes" id="UP001139648"/>
    </source>
</evidence>
<keyword evidence="2" id="KW-1185">Reference proteome</keyword>
<reference evidence="1" key="1">
    <citation type="submission" date="2022-06" db="EMBL/GenBank/DDBJ databases">
        <title>Sequencing the genomes of 1000 actinobacteria strains.</title>
        <authorList>
            <person name="Klenk H.-P."/>
        </authorList>
    </citation>
    <scope>NUCLEOTIDE SEQUENCE</scope>
    <source>
        <strain evidence="1">DSM 46694</strain>
    </source>
</reference>
<organism evidence="1 2">
    <name type="scientific">Nonomuraea thailandensis</name>
    <dbReference type="NCBI Taxonomy" id="1188745"/>
    <lineage>
        <taxon>Bacteria</taxon>
        <taxon>Bacillati</taxon>
        <taxon>Actinomycetota</taxon>
        <taxon>Actinomycetes</taxon>
        <taxon>Streptosporangiales</taxon>
        <taxon>Streptosporangiaceae</taxon>
        <taxon>Nonomuraea</taxon>
    </lineage>
</organism>
<dbReference type="RefSeq" id="WP_253760267.1">
    <property type="nucleotide sequence ID" value="NZ_BAABKA010000019.1"/>
</dbReference>
<proteinExistence type="predicted"/>
<evidence type="ECO:0000313" key="1">
    <source>
        <dbReference type="EMBL" id="MCP2365764.1"/>
    </source>
</evidence>
<dbReference type="AlphaFoldDB" id="A0A9X2GY32"/>
<accession>A0A9X2GY32</accession>